<keyword evidence="2" id="KW-0472">Membrane</keyword>
<proteinExistence type="predicted"/>
<sequence length="423" mass="47288">MECGAWVLCVTALGGTTIVLEHTGAHTDLVGRPLPAGGPMILMLSLNQIDPSEANDASPAPLTRAGKVVRWLWYGLVALCVLLAATALLPLLPVNWWWVRIGDFPRVQLLLAYLIVLPMLIPFFRRRLSWVLGGLLLAGVGIQLYWIFPYLPVAPQEVQSAGPPQRSSRLRIVTANVLQKNTNASAVLELIRNESPDVVVLCEVNHRWIRDLAPLDEMFPYHEKHPLENKYGIALYSRYEVTRAEVRAMVKEDIPSIDARIRLPSGHEVRLFAVHPNPPRPGESTVKRDAELVLVGREVRDNQSVVVLGDMNDVGWSRTTNLFQEVSGLLDPRKGRGLYPTFNARSTIWQYPLDHLFHTDDFRVAELRTLSYIGSDHYPLLVELVYAPDAEDEQEAPDLDQGDREDAEDAVEAARAKAGTDLD</sequence>
<dbReference type="InterPro" id="IPR051916">
    <property type="entry name" value="GPI-anchor_lipid_remodeler"/>
</dbReference>
<keyword evidence="4" id="KW-0269">Exonuclease</keyword>
<name>A0A517ZFI0_9PLAN</name>
<keyword evidence="2" id="KW-0812">Transmembrane</keyword>
<dbReference type="GO" id="GO:0016020">
    <property type="term" value="C:membrane"/>
    <property type="evidence" value="ECO:0007669"/>
    <property type="project" value="GOC"/>
</dbReference>
<evidence type="ECO:0000313" key="5">
    <source>
        <dbReference type="Proteomes" id="UP000320496"/>
    </source>
</evidence>
<organism evidence="4 5">
    <name type="scientific">Maioricimonas rarisocia</name>
    <dbReference type="NCBI Taxonomy" id="2528026"/>
    <lineage>
        <taxon>Bacteria</taxon>
        <taxon>Pseudomonadati</taxon>
        <taxon>Planctomycetota</taxon>
        <taxon>Planctomycetia</taxon>
        <taxon>Planctomycetales</taxon>
        <taxon>Planctomycetaceae</taxon>
        <taxon>Maioricimonas</taxon>
    </lineage>
</organism>
<keyword evidence="4" id="KW-0255">Endonuclease</keyword>
<evidence type="ECO:0000313" key="4">
    <source>
        <dbReference type="EMBL" id="QDU41214.1"/>
    </source>
</evidence>
<dbReference type="Proteomes" id="UP000320496">
    <property type="component" value="Chromosome"/>
</dbReference>
<evidence type="ECO:0000256" key="1">
    <source>
        <dbReference type="SAM" id="MobiDB-lite"/>
    </source>
</evidence>
<dbReference type="PANTHER" id="PTHR14859">
    <property type="entry name" value="CALCOFLUOR WHITE HYPERSENSITIVE PROTEIN PRECURSOR"/>
    <property type="match status" value="1"/>
</dbReference>
<dbReference type="Pfam" id="PF03372">
    <property type="entry name" value="Exo_endo_phos"/>
    <property type="match status" value="1"/>
</dbReference>
<dbReference type="SUPFAM" id="SSF56219">
    <property type="entry name" value="DNase I-like"/>
    <property type="match status" value="1"/>
</dbReference>
<feature type="compositionally biased region" description="Acidic residues" evidence="1">
    <location>
        <begin position="389"/>
        <end position="411"/>
    </location>
</feature>
<evidence type="ECO:0000259" key="3">
    <source>
        <dbReference type="Pfam" id="PF03372"/>
    </source>
</evidence>
<dbReference type="Gene3D" id="3.60.10.10">
    <property type="entry name" value="Endonuclease/exonuclease/phosphatase"/>
    <property type="match status" value="1"/>
</dbReference>
<reference evidence="4 5" key="1">
    <citation type="submission" date="2019-02" db="EMBL/GenBank/DDBJ databases">
        <title>Deep-cultivation of Planctomycetes and their phenomic and genomic characterization uncovers novel biology.</title>
        <authorList>
            <person name="Wiegand S."/>
            <person name="Jogler M."/>
            <person name="Boedeker C."/>
            <person name="Pinto D."/>
            <person name="Vollmers J."/>
            <person name="Rivas-Marin E."/>
            <person name="Kohn T."/>
            <person name="Peeters S.H."/>
            <person name="Heuer A."/>
            <person name="Rast P."/>
            <person name="Oberbeckmann S."/>
            <person name="Bunk B."/>
            <person name="Jeske O."/>
            <person name="Meyerdierks A."/>
            <person name="Storesund J.E."/>
            <person name="Kallscheuer N."/>
            <person name="Luecker S."/>
            <person name="Lage O.M."/>
            <person name="Pohl T."/>
            <person name="Merkel B.J."/>
            <person name="Hornburger P."/>
            <person name="Mueller R.-W."/>
            <person name="Bruemmer F."/>
            <person name="Labrenz M."/>
            <person name="Spormann A.M."/>
            <person name="Op den Camp H."/>
            <person name="Overmann J."/>
            <person name="Amann R."/>
            <person name="Jetten M.S.M."/>
            <person name="Mascher T."/>
            <person name="Medema M.H."/>
            <person name="Devos D.P."/>
            <person name="Kaster A.-K."/>
            <person name="Ovreas L."/>
            <person name="Rohde M."/>
            <person name="Galperin M.Y."/>
            <person name="Jogler C."/>
        </authorList>
    </citation>
    <scope>NUCLEOTIDE SEQUENCE [LARGE SCALE GENOMIC DNA]</scope>
    <source>
        <strain evidence="4 5">Mal4</strain>
    </source>
</reference>
<keyword evidence="4" id="KW-0540">Nuclease</keyword>
<evidence type="ECO:0000256" key="2">
    <source>
        <dbReference type="SAM" id="Phobius"/>
    </source>
</evidence>
<feature type="transmembrane region" description="Helical" evidence="2">
    <location>
        <begin position="71"/>
        <end position="92"/>
    </location>
</feature>
<dbReference type="EMBL" id="CP036275">
    <property type="protein sequence ID" value="QDU41214.1"/>
    <property type="molecule type" value="Genomic_DNA"/>
</dbReference>
<keyword evidence="4" id="KW-0378">Hydrolase</keyword>
<feature type="transmembrane region" description="Helical" evidence="2">
    <location>
        <begin position="104"/>
        <end position="121"/>
    </location>
</feature>
<dbReference type="GO" id="GO:0006506">
    <property type="term" value="P:GPI anchor biosynthetic process"/>
    <property type="evidence" value="ECO:0007669"/>
    <property type="project" value="TreeGrafter"/>
</dbReference>
<accession>A0A517ZFI0</accession>
<feature type="domain" description="Endonuclease/exonuclease/phosphatase" evidence="3">
    <location>
        <begin position="173"/>
        <end position="377"/>
    </location>
</feature>
<feature type="region of interest" description="Disordered" evidence="1">
    <location>
        <begin position="389"/>
        <end position="423"/>
    </location>
</feature>
<dbReference type="GO" id="GO:0004527">
    <property type="term" value="F:exonuclease activity"/>
    <property type="evidence" value="ECO:0007669"/>
    <property type="project" value="UniProtKB-KW"/>
</dbReference>
<dbReference type="GO" id="GO:0004519">
    <property type="term" value="F:endonuclease activity"/>
    <property type="evidence" value="ECO:0007669"/>
    <property type="project" value="UniProtKB-KW"/>
</dbReference>
<keyword evidence="2" id="KW-1133">Transmembrane helix</keyword>
<protein>
    <submittedName>
        <fullName evidence="4">Endonuclease/Exonuclease/phosphatase family protein</fullName>
    </submittedName>
</protein>
<gene>
    <name evidence="4" type="ORF">Mal4_55790</name>
</gene>
<feature type="compositionally biased region" description="Basic and acidic residues" evidence="1">
    <location>
        <begin position="412"/>
        <end position="423"/>
    </location>
</feature>
<dbReference type="InterPro" id="IPR036691">
    <property type="entry name" value="Endo/exonu/phosph_ase_sf"/>
</dbReference>
<dbReference type="InterPro" id="IPR005135">
    <property type="entry name" value="Endo/exonuclease/phosphatase"/>
</dbReference>
<keyword evidence="5" id="KW-1185">Reference proteome</keyword>
<feature type="transmembrane region" description="Helical" evidence="2">
    <location>
        <begin position="128"/>
        <end position="148"/>
    </location>
</feature>
<dbReference type="KEGG" id="mri:Mal4_55790"/>
<dbReference type="AlphaFoldDB" id="A0A517ZFI0"/>
<dbReference type="PANTHER" id="PTHR14859:SF15">
    <property type="entry name" value="ENDONUCLEASE_EXONUCLEASE_PHOSPHATASE DOMAIN-CONTAINING PROTEIN"/>
    <property type="match status" value="1"/>
</dbReference>